<accession>A0AAV4R2K7</accession>
<reference evidence="1 2" key="1">
    <citation type="submission" date="2021-06" db="EMBL/GenBank/DDBJ databases">
        <title>Caerostris extrusa draft genome.</title>
        <authorList>
            <person name="Kono N."/>
            <person name="Arakawa K."/>
        </authorList>
    </citation>
    <scope>NUCLEOTIDE SEQUENCE [LARGE SCALE GENOMIC DNA]</scope>
</reference>
<dbReference type="AlphaFoldDB" id="A0AAV4R2K7"/>
<comment type="caution">
    <text evidence="1">The sequence shown here is derived from an EMBL/GenBank/DDBJ whole genome shotgun (WGS) entry which is preliminary data.</text>
</comment>
<protein>
    <submittedName>
        <fullName evidence="1">Uncharacterized protein</fullName>
    </submittedName>
</protein>
<keyword evidence="2" id="KW-1185">Reference proteome</keyword>
<evidence type="ECO:0000313" key="1">
    <source>
        <dbReference type="EMBL" id="GIY15239.1"/>
    </source>
</evidence>
<proteinExistence type="predicted"/>
<name>A0AAV4R2K7_CAEEX</name>
<organism evidence="1 2">
    <name type="scientific">Caerostris extrusa</name>
    <name type="common">Bark spider</name>
    <name type="synonym">Caerostris bankana</name>
    <dbReference type="NCBI Taxonomy" id="172846"/>
    <lineage>
        <taxon>Eukaryota</taxon>
        <taxon>Metazoa</taxon>
        <taxon>Ecdysozoa</taxon>
        <taxon>Arthropoda</taxon>
        <taxon>Chelicerata</taxon>
        <taxon>Arachnida</taxon>
        <taxon>Araneae</taxon>
        <taxon>Araneomorphae</taxon>
        <taxon>Entelegynae</taxon>
        <taxon>Araneoidea</taxon>
        <taxon>Araneidae</taxon>
        <taxon>Caerostris</taxon>
    </lineage>
</organism>
<evidence type="ECO:0000313" key="2">
    <source>
        <dbReference type="Proteomes" id="UP001054945"/>
    </source>
</evidence>
<gene>
    <name evidence="1" type="ORF">CEXT_784321</name>
</gene>
<dbReference type="EMBL" id="BPLR01007218">
    <property type="protein sequence ID" value="GIY15239.1"/>
    <property type="molecule type" value="Genomic_DNA"/>
</dbReference>
<dbReference type="Proteomes" id="UP001054945">
    <property type="component" value="Unassembled WGS sequence"/>
</dbReference>
<sequence>MIQPCNHVSLCKKSSTGPGRRSMRIHPLSEPPLIGRFKVPSGPMHTVHSWILELQWGAFESNDNGFDSLLGVMGLFKEDFEDIFPY</sequence>